<evidence type="ECO:0000313" key="7">
    <source>
        <dbReference type="EMBL" id="RKD96889.1"/>
    </source>
</evidence>
<evidence type="ECO:0000256" key="2">
    <source>
        <dbReference type="ARBA" id="ARBA00022692"/>
    </source>
</evidence>
<keyword evidence="3 5" id="KW-1133">Transmembrane helix</keyword>
<sequence>MNMSGIETKAMSYILWAYVLMAVVGIGTFAFSNSEAVLIDGVFNFISAFSMIIGIKISKLVAKKPTKSLPFGFAMYETLYTLFKGLLIFGVLVLAGVSNSFKIYDYIVTGSVEQVNGGSIIYYSILMVIICSLVYLYIAAQCKKVNNQSIMLQTEKIAVFQNAIISGAIGVVFLLVGFLENTSLAFIVPIADSIIVLVLCVFLFNDPVKILKNAFNELIIKDIHNAMREKITPKVLPILPLGYSLNHVSINRLGRTYYFLFLINPSKVNLSLTEIENIQDSIKNIVKSEAPFSFTDVIFSSKSVDDWED</sequence>
<protein>
    <submittedName>
        <fullName evidence="7">Putative Co/Zn/Cd cation transporter (Cation efflux family)</fullName>
    </submittedName>
</protein>
<evidence type="ECO:0000256" key="5">
    <source>
        <dbReference type="SAM" id="Phobius"/>
    </source>
</evidence>
<evidence type="ECO:0000313" key="8">
    <source>
        <dbReference type="Proteomes" id="UP000284531"/>
    </source>
</evidence>
<dbReference type="GO" id="GO:0008324">
    <property type="term" value="F:monoatomic cation transmembrane transporter activity"/>
    <property type="evidence" value="ECO:0007669"/>
    <property type="project" value="InterPro"/>
</dbReference>
<feature type="transmembrane region" description="Helical" evidence="5">
    <location>
        <begin position="184"/>
        <end position="204"/>
    </location>
</feature>
<keyword evidence="4 5" id="KW-0472">Membrane</keyword>
<dbReference type="SUPFAM" id="SSF161111">
    <property type="entry name" value="Cation efflux protein transmembrane domain-like"/>
    <property type="match status" value="1"/>
</dbReference>
<dbReference type="Gene3D" id="1.20.1510.10">
    <property type="entry name" value="Cation efflux protein transmembrane domain"/>
    <property type="match status" value="1"/>
</dbReference>
<dbReference type="InterPro" id="IPR058533">
    <property type="entry name" value="Cation_efflux_TM"/>
</dbReference>
<keyword evidence="2 5" id="KW-0812">Transmembrane</keyword>
<gene>
    <name evidence="7" type="ORF">BXY64_3839</name>
</gene>
<evidence type="ECO:0000256" key="1">
    <source>
        <dbReference type="ARBA" id="ARBA00004141"/>
    </source>
</evidence>
<dbReference type="EMBL" id="RAPQ01000012">
    <property type="protein sequence ID" value="RKD96889.1"/>
    <property type="molecule type" value="Genomic_DNA"/>
</dbReference>
<evidence type="ECO:0000256" key="3">
    <source>
        <dbReference type="ARBA" id="ARBA00022989"/>
    </source>
</evidence>
<dbReference type="AlphaFoldDB" id="A0A419WN58"/>
<evidence type="ECO:0000259" key="6">
    <source>
        <dbReference type="Pfam" id="PF01545"/>
    </source>
</evidence>
<feature type="transmembrane region" description="Helical" evidence="5">
    <location>
        <begin position="120"/>
        <end position="138"/>
    </location>
</feature>
<feature type="transmembrane region" description="Helical" evidence="5">
    <location>
        <begin position="12"/>
        <end position="31"/>
    </location>
</feature>
<feature type="transmembrane region" description="Helical" evidence="5">
    <location>
        <begin position="37"/>
        <end position="58"/>
    </location>
</feature>
<evidence type="ECO:0000256" key="4">
    <source>
        <dbReference type="ARBA" id="ARBA00023136"/>
    </source>
</evidence>
<keyword evidence="8" id="KW-1185">Reference proteome</keyword>
<feature type="domain" description="Cation efflux protein transmembrane" evidence="6">
    <location>
        <begin position="13"/>
        <end position="219"/>
    </location>
</feature>
<comment type="subcellular location">
    <subcellularLocation>
        <location evidence="1">Membrane</location>
        <topology evidence="1">Multi-pass membrane protein</topology>
    </subcellularLocation>
</comment>
<feature type="transmembrane region" description="Helical" evidence="5">
    <location>
        <begin position="159"/>
        <end position="178"/>
    </location>
</feature>
<accession>A0A419WN58</accession>
<proteinExistence type="predicted"/>
<reference evidence="7 8" key="1">
    <citation type="submission" date="2018-09" db="EMBL/GenBank/DDBJ databases">
        <title>Genomic Encyclopedia of Archaeal and Bacterial Type Strains, Phase II (KMG-II): from individual species to whole genera.</title>
        <authorList>
            <person name="Goeker M."/>
        </authorList>
    </citation>
    <scope>NUCLEOTIDE SEQUENCE [LARGE SCALE GENOMIC DNA]</scope>
    <source>
        <strain evidence="7 8">DSM 21950</strain>
    </source>
</reference>
<dbReference type="InterPro" id="IPR027469">
    <property type="entry name" value="Cation_efflux_TMD_sf"/>
</dbReference>
<name>A0A419WN58_9BACT</name>
<organism evidence="7 8">
    <name type="scientific">Marinifilum flexuosum</name>
    <dbReference type="NCBI Taxonomy" id="1117708"/>
    <lineage>
        <taxon>Bacteria</taxon>
        <taxon>Pseudomonadati</taxon>
        <taxon>Bacteroidota</taxon>
        <taxon>Bacteroidia</taxon>
        <taxon>Marinilabiliales</taxon>
        <taxon>Marinifilaceae</taxon>
    </lineage>
</organism>
<dbReference type="Pfam" id="PF01545">
    <property type="entry name" value="Cation_efflux"/>
    <property type="match status" value="1"/>
</dbReference>
<dbReference type="OrthoDB" id="9810598at2"/>
<comment type="caution">
    <text evidence="7">The sequence shown here is derived from an EMBL/GenBank/DDBJ whole genome shotgun (WGS) entry which is preliminary data.</text>
</comment>
<feature type="transmembrane region" description="Helical" evidence="5">
    <location>
        <begin position="79"/>
        <end position="100"/>
    </location>
</feature>
<dbReference type="Proteomes" id="UP000284531">
    <property type="component" value="Unassembled WGS sequence"/>
</dbReference>
<dbReference type="GO" id="GO:0016020">
    <property type="term" value="C:membrane"/>
    <property type="evidence" value="ECO:0007669"/>
    <property type="project" value="UniProtKB-SubCell"/>
</dbReference>